<dbReference type="OrthoDB" id="5235678at2759"/>
<protein>
    <submittedName>
        <fullName evidence="1">Uncharacterized protein</fullName>
    </submittedName>
</protein>
<sequence length="97" mass="11107">MYKASQLIKTMTTSKGKQIAVEYVTKTDSWERKMLASSVQTEFVAVAEKYKDNLKPETVKVAMKEAEHPSRADATQHYSAFELDKNNNVIASQHYYK</sequence>
<proteinExistence type="predicted"/>
<dbReference type="Proteomes" id="UP000237631">
    <property type="component" value="Unassembled WGS sequence"/>
</dbReference>
<dbReference type="AlphaFoldDB" id="A0A2S6CE03"/>
<name>A0A2S6CE03_9PEZI</name>
<evidence type="ECO:0000313" key="2">
    <source>
        <dbReference type="Proteomes" id="UP000237631"/>
    </source>
</evidence>
<evidence type="ECO:0000313" key="1">
    <source>
        <dbReference type="EMBL" id="PPJ57954.1"/>
    </source>
</evidence>
<accession>A0A2S6CE03</accession>
<gene>
    <name evidence="1" type="ORF">CBER1_11086</name>
</gene>
<reference evidence="2" key="1">
    <citation type="journal article" date="2017" name="bioRxiv">
        <title>Conservation of a gene cluster reveals novel cercosporin biosynthetic mechanisms and extends production to the genus Colletotrichum.</title>
        <authorList>
            <person name="de Jonge R."/>
            <person name="Ebert M.K."/>
            <person name="Huitt-Roehl C.R."/>
            <person name="Pal P."/>
            <person name="Suttle J.C."/>
            <person name="Spanner R.E."/>
            <person name="Neubauer J.D."/>
            <person name="Jurick W.M.II."/>
            <person name="Stott K.A."/>
            <person name="Secor G.A."/>
            <person name="Thomma B.P.H.J."/>
            <person name="Van de Peer Y."/>
            <person name="Townsend C.A."/>
            <person name="Bolton M.D."/>
        </authorList>
    </citation>
    <scope>NUCLEOTIDE SEQUENCE [LARGE SCALE GENOMIC DNA]</scope>
    <source>
        <strain evidence="2">CBS538.71</strain>
    </source>
</reference>
<organism evidence="1 2">
    <name type="scientific">Cercospora berteroae</name>
    <dbReference type="NCBI Taxonomy" id="357750"/>
    <lineage>
        <taxon>Eukaryota</taxon>
        <taxon>Fungi</taxon>
        <taxon>Dikarya</taxon>
        <taxon>Ascomycota</taxon>
        <taxon>Pezizomycotina</taxon>
        <taxon>Dothideomycetes</taxon>
        <taxon>Dothideomycetidae</taxon>
        <taxon>Mycosphaerellales</taxon>
        <taxon>Mycosphaerellaceae</taxon>
        <taxon>Cercospora</taxon>
    </lineage>
</organism>
<dbReference type="EMBL" id="PNEN01000483">
    <property type="protein sequence ID" value="PPJ57954.1"/>
    <property type="molecule type" value="Genomic_DNA"/>
</dbReference>
<comment type="caution">
    <text evidence="1">The sequence shown here is derived from an EMBL/GenBank/DDBJ whole genome shotgun (WGS) entry which is preliminary data.</text>
</comment>
<keyword evidence="2" id="KW-1185">Reference proteome</keyword>